<sequence>MTPKFHYYCVSSGINRSDNAPPRRFSTAPLLHLVHRAAVVAAPPAAVVPPSRASSPLPLPLLLPLRRDPCCYGTAPPRRRQGRCSSPATAGPLHHGPCRCLHVIRCYARLAIRSFASTAAAPLVCALFSASPSRRSYDEPRQGRLRRFRLNRRACRSLYA</sequence>
<dbReference type="AlphaFoldDB" id="A0AAP0L1I8"/>
<keyword evidence="2" id="KW-1185">Reference proteome</keyword>
<gene>
    <name evidence="1" type="ORF">Syun_003488</name>
</gene>
<organism evidence="1 2">
    <name type="scientific">Stephania yunnanensis</name>
    <dbReference type="NCBI Taxonomy" id="152371"/>
    <lineage>
        <taxon>Eukaryota</taxon>
        <taxon>Viridiplantae</taxon>
        <taxon>Streptophyta</taxon>
        <taxon>Embryophyta</taxon>
        <taxon>Tracheophyta</taxon>
        <taxon>Spermatophyta</taxon>
        <taxon>Magnoliopsida</taxon>
        <taxon>Ranunculales</taxon>
        <taxon>Menispermaceae</taxon>
        <taxon>Menispermoideae</taxon>
        <taxon>Cissampelideae</taxon>
        <taxon>Stephania</taxon>
    </lineage>
</organism>
<comment type="caution">
    <text evidence="1">The sequence shown here is derived from an EMBL/GenBank/DDBJ whole genome shotgun (WGS) entry which is preliminary data.</text>
</comment>
<proteinExistence type="predicted"/>
<name>A0AAP0L1I8_9MAGN</name>
<dbReference type="Proteomes" id="UP001420932">
    <property type="component" value="Unassembled WGS sequence"/>
</dbReference>
<reference evidence="1 2" key="1">
    <citation type="submission" date="2024-01" db="EMBL/GenBank/DDBJ databases">
        <title>Genome assemblies of Stephania.</title>
        <authorList>
            <person name="Yang L."/>
        </authorList>
    </citation>
    <scope>NUCLEOTIDE SEQUENCE [LARGE SCALE GENOMIC DNA]</scope>
    <source>
        <strain evidence="1">YNDBR</strain>
        <tissue evidence="1">Leaf</tissue>
    </source>
</reference>
<dbReference type="EMBL" id="JBBNAF010000002">
    <property type="protein sequence ID" value="KAK9162586.1"/>
    <property type="molecule type" value="Genomic_DNA"/>
</dbReference>
<evidence type="ECO:0000313" key="1">
    <source>
        <dbReference type="EMBL" id="KAK9162586.1"/>
    </source>
</evidence>
<accession>A0AAP0L1I8</accession>
<evidence type="ECO:0000313" key="2">
    <source>
        <dbReference type="Proteomes" id="UP001420932"/>
    </source>
</evidence>
<protein>
    <submittedName>
        <fullName evidence="1">Uncharacterized protein</fullName>
    </submittedName>
</protein>